<keyword evidence="1" id="KW-0812">Transmembrane</keyword>
<evidence type="ECO:0000313" key="2">
    <source>
        <dbReference type="EMBL" id="MBB6734066.1"/>
    </source>
</evidence>
<proteinExistence type="predicted"/>
<keyword evidence="3" id="KW-1185">Reference proteome</keyword>
<feature type="transmembrane region" description="Helical" evidence="1">
    <location>
        <begin position="6"/>
        <end position="27"/>
    </location>
</feature>
<dbReference type="RefSeq" id="WP_185131722.1">
    <property type="nucleotide sequence ID" value="NZ_JACJVO010000032.1"/>
</dbReference>
<evidence type="ECO:0000313" key="3">
    <source>
        <dbReference type="Proteomes" id="UP000564644"/>
    </source>
</evidence>
<dbReference type="EMBL" id="JACJVO010000032">
    <property type="protein sequence ID" value="MBB6734066.1"/>
    <property type="molecule type" value="Genomic_DNA"/>
</dbReference>
<accession>A0A7X0SQE6</accession>
<dbReference type="AlphaFoldDB" id="A0A7X0SQE6"/>
<name>A0A7X0SQE6_9BACL</name>
<evidence type="ECO:0000256" key="1">
    <source>
        <dbReference type="SAM" id="Phobius"/>
    </source>
</evidence>
<sequence>MKNTLLISTIAFLIVIVGYIFVGVWIVKDTRQIVENGMRNGSNYVGYMTENTYAKLNPAKRGITNYESVYNPENHLYQHIRPWHLFFIARVSLHNYYRSGITGFNENVVLKLKLQDGRWVATDARIKP</sequence>
<dbReference type="Proteomes" id="UP000564644">
    <property type="component" value="Unassembled WGS sequence"/>
</dbReference>
<keyword evidence="1" id="KW-0472">Membrane</keyword>
<comment type="caution">
    <text evidence="2">The sequence shown here is derived from an EMBL/GenBank/DDBJ whole genome shotgun (WGS) entry which is preliminary data.</text>
</comment>
<reference evidence="2 3" key="1">
    <citation type="submission" date="2020-08" db="EMBL/GenBank/DDBJ databases">
        <title>Cohnella phylogeny.</title>
        <authorList>
            <person name="Dunlap C."/>
        </authorList>
    </citation>
    <scope>NUCLEOTIDE SEQUENCE [LARGE SCALE GENOMIC DNA]</scope>
    <source>
        <strain evidence="2 3">CBP 2801</strain>
    </source>
</reference>
<protein>
    <submittedName>
        <fullName evidence="2">Uncharacterized protein</fullName>
    </submittedName>
</protein>
<organism evidence="2 3">
    <name type="scientific">Cohnella zeiphila</name>
    <dbReference type="NCBI Taxonomy" id="2761120"/>
    <lineage>
        <taxon>Bacteria</taxon>
        <taxon>Bacillati</taxon>
        <taxon>Bacillota</taxon>
        <taxon>Bacilli</taxon>
        <taxon>Bacillales</taxon>
        <taxon>Paenibacillaceae</taxon>
        <taxon>Cohnella</taxon>
    </lineage>
</organism>
<gene>
    <name evidence="2" type="ORF">H7C18_24395</name>
</gene>
<keyword evidence="1" id="KW-1133">Transmembrane helix</keyword>